<feature type="region of interest" description="Disordered" evidence="1">
    <location>
        <begin position="1"/>
        <end position="27"/>
    </location>
</feature>
<dbReference type="PROSITE" id="PS50878">
    <property type="entry name" value="RT_POL"/>
    <property type="match status" value="1"/>
</dbReference>
<dbReference type="EMBL" id="CP020570">
    <property type="protein sequence ID" value="ARF62705.1"/>
    <property type="molecule type" value="Genomic_DNA"/>
</dbReference>
<accession>A0A1V0UBT3</accession>
<organism evidence="3 4">
    <name type="scientific">Streptomyces violaceoruber</name>
    <dbReference type="NCBI Taxonomy" id="1935"/>
    <lineage>
        <taxon>Bacteria</taxon>
        <taxon>Bacillati</taxon>
        <taxon>Actinomycetota</taxon>
        <taxon>Actinomycetes</taxon>
        <taxon>Kitasatosporales</taxon>
        <taxon>Streptomycetaceae</taxon>
        <taxon>Streptomyces</taxon>
        <taxon>Streptomyces violaceoruber group</taxon>
    </lineage>
</organism>
<evidence type="ECO:0000256" key="1">
    <source>
        <dbReference type="SAM" id="MobiDB-lite"/>
    </source>
</evidence>
<feature type="domain" description="Reverse transcriptase" evidence="2">
    <location>
        <begin position="92"/>
        <end position="322"/>
    </location>
</feature>
<dbReference type="AlphaFoldDB" id="A0A1V0UBT3"/>
<evidence type="ECO:0000313" key="3">
    <source>
        <dbReference type="EMBL" id="ARF62705.1"/>
    </source>
</evidence>
<dbReference type="InterPro" id="IPR043502">
    <property type="entry name" value="DNA/RNA_pol_sf"/>
</dbReference>
<dbReference type="Proteomes" id="UP000192445">
    <property type="component" value="Chromosome"/>
</dbReference>
<evidence type="ECO:0000313" key="4">
    <source>
        <dbReference type="Proteomes" id="UP000192445"/>
    </source>
</evidence>
<sequence length="548" mass="62320">MLDPKPGRTPAKPAPPTSRFSPQQKPCQEPCILTSCCCTPYERRAAERMAINDLNNLNIPQAVNTVLNRPLDRLPPLITDRSLANSKKTLASLAEIAILPGAEISVETITMPKKKFGHRPIVIPDVAARCLYVALVNSIEKQIEPDSRSEDNWRTFELFAEESPSEYVVEIDIAACYEFIDHKILHREILMRTMDHSKAEAIHSFLKRCSFNGRGLPQLSSPSDRLADLYLSVLERQLLRRKMPVARYADDFRIRADTWEMANTVIEYAAEYARELGLILSSDKTGIMRAEAHRARVKTRNTLEKKYFDSARARLTLIQLVQRDYDDPEFIEIPPDDEKALKESMRRIIADWKASIAGRQPDAETYKAAELRRMLPLALTVLQKDEFRIDSEVFTNLIFREPVRLERVCKYILNRMDSFSETEENWALLRKIIDSGRIGPWGRIWILHTAGRLPSGFSSDCSWVLGWAKEQCLDRHEMVRAEAAWVSAKFGALTDDMTVELIKESTTISEHAISAAMGRQGNLNASLQKSVTTAGVLNREAFSWGEQN</sequence>
<reference evidence="3 4" key="1">
    <citation type="submission" date="2017-03" db="EMBL/GenBank/DDBJ databases">
        <title>Complete Genome Sequence of a natural compounds producer, Streptomyces violaceus S21.</title>
        <authorList>
            <person name="Zhong C."/>
            <person name="Zhao Z."/>
            <person name="Fu J."/>
            <person name="Zong G."/>
            <person name="Qin R."/>
            <person name="Cao G."/>
        </authorList>
    </citation>
    <scope>NUCLEOTIDE SEQUENCE [LARGE SCALE GENOMIC DNA]</scope>
    <source>
        <strain evidence="3 4">S21</strain>
    </source>
</reference>
<protein>
    <recommendedName>
        <fullName evidence="2">Reverse transcriptase domain-containing protein</fullName>
    </recommendedName>
</protein>
<evidence type="ECO:0000259" key="2">
    <source>
        <dbReference type="PROSITE" id="PS50878"/>
    </source>
</evidence>
<dbReference type="InterPro" id="IPR051083">
    <property type="entry name" value="GrpII_Intron_Splice-Mob/Def"/>
</dbReference>
<dbReference type="Pfam" id="PF00078">
    <property type="entry name" value="RVT_1"/>
    <property type="match status" value="1"/>
</dbReference>
<gene>
    <name evidence="3" type="ORF">B1H20_15860</name>
</gene>
<dbReference type="PANTHER" id="PTHR34047">
    <property type="entry name" value="NUCLEAR INTRON MATURASE 1, MITOCHONDRIAL-RELATED"/>
    <property type="match status" value="1"/>
</dbReference>
<name>A0A1V0UBT3_STRVN</name>
<proteinExistence type="predicted"/>
<dbReference type="STRING" id="1935.B1H20_15860"/>
<dbReference type="InterPro" id="IPR000477">
    <property type="entry name" value="RT_dom"/>
</dbReference>
<dbReference type="KEGG" id="svu:B1H20_15860"/>
<dbReference type="SUPFAM" id="SSF56672">
    <property type="entry name" value="DNA/RNA polymerases"/>
    <property type="match status" value="1"/>
</dbReference>
<dbReference type="PANTHER" id="PTHR34047:SF8">
    <property type="entry name" value="PROTEIN YKFC"/>
    <property type="match status" value="1"/>
</dbReference>